<evidence type="ECO:0000256" key="3">
    <source>
        <dbReference type="ARBA" id="ARBA00022840"/>
    </source>
</evidence>
<dbReference type="SUPFAM" id="SSF53067">
    <property type="entry name" value="Actin-like ATPase domain"/>
    <property type="match status" value="2"/>
</dbReference>
<evidence type="ECO:0000256" key="1">
    <source>
        <dbReference type="ARBA" id="ARBA00022490"/>
    </source>
</evidence>
<comment type="similarity">
    <text evidence="5 6">Belongs to the FtsA/MreB family.</text>
</comment>
<dbReference type="NCBIfam" id="NF010539">
    <property type="entry name" value="PRK13927.1"/>
    <property type="match status" value="1"/>
</dbReference>
<dbReference type="OrthoDB" id="9768127at2"/>
<dbReference type="GO" id="GO:0008360">
    <property type="term" value="P:regulation of cell shape"/>
    <property type="evidence" value="ECO:0007669"/>
    <property type="project" value="UniProtKB-UniRule"/>
</dbReference>
<comment type="subcellular location">
    <subcellularLocation>
        <location evidence="6">Cytoplasm</location>
    </subcellularLocation>
    <text evidence="6">Membrane-associated.</text>
</comment>
<dbReference type="HAMAP" id="MF_02207">
    <property type="entry name" value="MreB"/>
    <property type="match status" value="1"/>
</dbReference>
<protein>
    <recommendedName>
        <fullName evidence="6">Cell shape-determining protein MreB</fullName>
    </recommendedName>
</protein>
<name>A0A662ZIK8_9GAMM</name>
<keyword evidence="4 6" id="KW-0133">Cell shape</keyword>
<dbReference type="PANTHER" id="PTHR42749">
    <property type="entry name" value="CELL SHAPE-DETERMINING PROTEIN MREB"/>
    <property type="match status" value="1"/>
</dbReference>
<dbReference type="RefSeq" id="WP_031578200.1">
    <property type="nucleotide sequence ID" value="NZ_FOXF01000005.1"/>
</dbReference>
<dbReference type="PANTHER" id="PTHR42749:SF1">
    <property type="entry name" value="CELL SHAPE-DETERMINING PROTEIN MREB"/>
    <property type="match status" value="1"/>
</dbReference>
<comment type="subunit">
    <text evidence="6">Forms polymers.</text>
</comment>
<dbReference type="CDD" id="cd10225">
    <property type="entry name" value="ASKHA_NBD_MreB-like"/>
    <property type="match status" value="1"/>
</dbReference>
<feature type="binding site" evidence="6">
    <location>
        <begin position="175"/>
        <end position="177"/>
    </location>
    <ligand>
        <name>ATP</name>
        <dbReference type="ChEBI" id="CHEBI:30616"/>
    </ligand>
</feature>
<dbReference type="InterPro" id="IPR004753">
    <property type="entry name" value="MreB"/>
</dbReference>
<evidence type="ECO:0000313" key="8">
    <source>
        <dbReference type="Proteomes" id="UP000243745"/>
    </source>
</evidence>
<feature type="binding site" evidence="6">
    <location>
        <begin position="223"/>
        <end position="226"/>
    </location>
    <ligand>
        <name>ATP</name>
        <dbReference type="ChEBI" id="CHEBI:30616"/>
    </ligand>
</feature>
<dbReference type="GO" id="GO:0000902">
    <property type="term" value="P:cell morphogenesis"/>
    <property type="evidence" value="ECO:0007669"/>
    <property type="project" value="InterPro"/>
</dbReference>
<keyword evidence="2 6" id="KW-0547">Nucleotide-binding</keyword>
<evidence type="ECO:0000313" key="7">
    <source>
        <dbReference type="EMBL" id="SFP13200.1"/>
    </source>
</evidence>
<dbReference type="GO" id="GO:0005737">
    <property type="term" value="C:cytoplasm"/>
    <property type="evidence" value="ECO:0007669"/>
    <property type="project" value="UniProtKB-SubCell"/>
</dbReference>
<dbReference type="NCBIfam" id="TIGR00904">
    <property type="entry name" value="mreB"/>
    <property type="match status" value="1"/>
</dbReference>
<keyword evidence="1 6" id="KW-0963">Cytoplasm</keyword>
<comment type="function">
    <text evidence="6">Forms membrane-associated dynamic filaments that are essential for cell shape determination. Acts by regulating cell wall synthesis and cell elongation, and thus cell shape. A feedback loop between cell geometry and MreB localization may maintain elongated cell shape by targeting cell wall growth to regions of negative cell wall curvature.</text>
</comment>
<dbReference type="GO" id="GO:0005524">
    <property type="term" value="F:ATP binding"/>
    <property type="evidence" value="ECO:0007669"/>
    <property type="project" value="UniProtKB-KW"/>
</dbReference>
<evidence type="ECO:0000256" key="5">
    <source>
        <dbReference type="ARBA" id="ARBA00023458"/>
    </source>
</evidence>
<evidence type="ECO:0000256" key="2">
    <source>
        <dbReference type="ARBA" id="ARBA00022741"/>
    </source>
</evidence>
<dbReference type="InterPro" id="IPR043129">
    <property type="entry name" value="ATPase_NBD"/>
</dbReference>
<organism evidence="7 8">
    <name type="scientific">Ruminobacter amylophilus</name>
    <dbReference type="NCBI Taxonomy" id="867"/>
    <lineage>
        <taxon>Bacteria</taxon>
        <taxon>Pseudomonadati</taxon>
        <taxon>Pseudomonadota</taxon>
        <taxon>Gammaproteobacteria</taxon>
        <taxon>Aeromonadales</taxon>
        <taxon>Succinivibrionaceae</taxon>
        <taxon>Ruminobacter</taxon>
    </lineage>
</organism>
<dbReference type="Gene3D" id="3.30.420.40">
    <property type="match status" value="3"/>
</dbReference>
<dbReference type="Pfam" id="PF06723">
    <property type="entry name" value="MreB_Mbl"/>
    <property type="match status" value="1"/>
</dbReference>
<keyword evidence="8" id="KW-1185">Reference proteome</keyword>
<feature type="binding site" evidence="6">
    <location>
        <begin position="305"/>
        <end position="308"/>
    </location>
    <ligand>
        <name>ATP</name>
        <dbReference type="ChEBI" id="CHEBI:30616"/>
    </ligand>
</feature>
<accession>A0A662ZIK8</accession>
<dbReference type="InterPro" id="IPR056546">
    <property type="entry name" value="MreB_MamK-like"/>
</dbReference>
<dbReference type="AlphaFoldDB" id="A0A662ZIK8"/>
<reference evidence="7 8" key="1">
    <citation type="submission" date="2016-10" db="EMBL/GenBank/DDBJ databases">
        <authorList>
            <person name="Varghese N."/>
            <person name="Submissions S."/>
        </authorList>
    </citation>
    <scope>NUCLEOTIDE SEQUENCE [LARGE SCALE GENOMIC DNA]</scope>
    <source>
        <strain evidence="7 8">DSM 1361</strain>
    </source>
</reference>
<evidence type="ECO:0000256" key="4">
    <source>
        <dbReference type="ARBA" id="ARBA00022960"/>
    </source>
</evidence>
<keyword evidence="3 6" id="KW-0067">ATP-binding</keyword>
<dbReference type="PRINTS" id="PR01652">
    <property type="entry name" value="SHAPEPROTEIN"/>
</dbReference>
<feature type="binding site" evidence="6">
    <location>
        <begin position="19"/>
        <end position="21"/>
    </location>
    <ligand>
        <name>ATP</name>
        <dbReference type="ChEBI" id="CHEBI:30616"/>
    </ligand>
</feature>
<dbReference type="EMBL" id="FOXF01000005">
    <property type="protein sequence ID" value="SFP13200.1"/>
    <property type="molecule type" value="Genomic_DNA"/>
</dbReference>
<dbReference type="Proteomes" id="UP000243745">
    <property type="component" value="Unassembled WGS sequence"/>
</dbReference>
<proteinExistence type="inferred from homology"/>
<evidence type="ECO:0000256" key="6">
    <source>
        <dbReference type="HAMAP-Rule" id="MF_02207"/>
    </source>
</evidence>
<sequence length="353" mass="37772">MFNKLRSLYSTDLSIDLGTANTLIYVKSTGIVLNEPTVVAVKERGLSRGRPLTPIAVGNAAKRMLGKAPEDIKVVRPMKDGVIADCKYTERMLEEFMHAIPTKSLKFLRWISSGPRVLVCVPYGSTPVERNAIKNSIRVCGANEVHVLTEPMAAAVGAGLPVTEPSGSMVIDIGGGTTEVAIIALSGIVYASSVRTGGDKFDQAIVHYIRDKHRLEIGEVTAEKIKIEIGCAYEGEDDEPREMEIRGQSIIEQAPRSLVITSTEILEALQGPLSSIIDAVAMALNNAPPELSADISNRGMTITGGGALLRNIDKVLHMRTKVPVTIADDPLTCVARGGGAALEMADKGIVLFE</sequence>
<gene>
    <name evidence="6" type="primary">mreB</name>
    <name evidence="7" type="ORF">SAMN02910344_00524</name>
</gene>